<proteinExistence type="predicted"/>
<sequence>MMFPFALISGYITEDFGQRLEVRILELEEDRAVFRTADRIGTVSRLEVYFYDDRAGQYDGIVLEHPAVTEILSKRGADPARQFYFEYEVQIAEESYKKAVQKLYVAYDHYIQKKLAGDDAALSEDYTGYPAKLDDVITTDFEKQRAAWFGDIDTEAVKASGLLFALREHQAELAVELDRPELYERYRKEAAEVFYENYWKEHGLSRHPLAQYLPGRLYIGNQFCPHLLPDWEKLKELFDKAKREHLKITLVFSYLREERIADTRKLLDQIAAWCDRAQTRIEIVAGDWGMLSLICEGGTWFEPVFGVLLNKRRKDPRVRYKIGVSGVNEPPADNALNSSFYRAYLRKTYGITRFEQESCGYCIQLPEGKNSIHFPFYQTNTSQYCPLYARCREGSRGRQRETEVCPRYCGDYVFSYPDHLHMVGRYNSLFSYDTQILTENTLLFSYIAHGADRIVLNLM</sequence>
<protein>
    <submittedName>
        <fullName evidence="1">Uncharacterized protein</fullName>
    </submittedName>
</protein>
<dbReference type="EMBL" id="JACOQH010000010">
    <property type="protein sequence ID" value="MBC5754751.1"/>
    <property type="molecule type" value="Genomic_DNA"/>
</dbReference>
<gene>
    <name evidence="1" type="ORF">H8Z76_12165</name>
</gene>
<reference evidence="1 2" key="1">
    <citation type="submission" date="2020-08" db="EMBL/GenBank/DDBJ databases">
        <title>Genome public.</title>
        <authorList>
            <person name="Liu C."/>
            <person name="Sun Q."/>
        </authorList>
    </citation>
    <scope>NUCLEOTIDE SEQUENCE [LARGE SCALE GENOMIC DNA]</scope>
    <source>
        <strain evidence="1 2">BX0805</strain>
    </source>
</reference>
<dbReference type="RefSeq" id="WP_186982620.1">
    <property type="nucleotide sequence ID" value="NZ_JACOQH010000010.1"/>
</dbReference>
<dbReference type="Proteomes" id="UP000621540">
    <property type="component" value="Unassembled WGS sequence"/>
</dbReference>
<name>A0ABR7ICT4_9FIRM</name>
<evidence type="ECO:0000313" key="1">
    <source>
        <dbReference type="EMBL" id="MBC5754751.1"/>
    </source>
</evidence>
<comment type="caution">
    <text evidence="1">The sequence shown here is derived from an EMBL/GenBank/DDBJ whole genome shotgun (WGS) entry which is preliminary data.</text>
</comment>
<keyword evidence="2" id="KW-1185">Reference proteome</keyword>
<organism evidence="1 2">
    <name type="scientific">Roseburia yibonii</name>
    <dbReference type="NCBI Taxonomy" id="2763063"/>
    <lineage>
        <taxon>Bacteria</taxon>
        <taxon>Bacillati</taxon>
        <taxon>Bacillota</taxon>
        <taxon>Clostridia</taxon>
        <taxon>Lachnospirales</taxon>
        <taxon>Lachnospiraceae</taxon>
        <taxon>Roseburia</taxon>
    </lineage>
</organism>
<accession>A0ABR7ICT4</accession>
<evidence type="ECO:0000313" key="2">
    <source>
        <dbReference type="Proteomes" id="UP000621540"/>
    </source>
</evidence>